<dbReference type="AlphaFoldDB" id="A0A7Y5EHP1"/>
<evidence type="ECO:0000313" key="3">
    <source>
        <dbReference type="Proteomes" id="UP000523161"/>
    </source>
</evidence>
<name>A0A7Y5EHP1_9GAMM</name>
<dbReference type="InterPro" id="IPR009875">
    <property type="entry name" value="PilZ_domain"/>
</dbReference>
<gene>
    <name evidence="2" type="ORF">HRH59_04975</name>
</gene>
<keyword evidence="3" id="KW-1185">Reference proteome</keyword>
<sequence length="203" mass="22618">MSELTVQQLADAYQDYFSVEHGISINVKPVAGPLPDQTSLAAAIPPAFLLASDAGSLNTSVLRSLHRLGDMAEELANYLQQQARKIDLLLHYVLRQQDDATQRFVSQSYGGSGCCYLADAPLDTLQIVELKLFLDNNDGAVFCYGQVLHCEPQAEKWQIKVVFACIRDEDRELIVRASLHQQSRLLKQKAEQKAGQRQNNMPS</sequence>
<evidence type="ECO:0000313" key="2">
    <source>
        <dbReference type="EMBL" id="NRQ41927.1"/>
    </source>
</evidence>
<protein>
    <submittedName>
        <fullName evidence="2">PilZ domain-containing protein</fullName>
    </submittedName>
</protein>
<reference evidence="2 3" key="1">
    <citation type="submission" date="2020-06" db="EMBL/GenBank/DDBJ databases">
        <title>Rheinheimera sp. nov., a marine bacterium isolated from coastal.</title>
        <authorList>
            <person name="Yu Q."/>
            <person name="Qi Y."/>
            <person name="Pu J."/>
        </authorList>
    </citation>
    <scope>NUCLEOTIDE SEQUENCE [LARGE SCALE GENOMIC DNA]</scope>
    <source>
        <strain evidence="2 3">YQF-2</strain>
    </source>
</reference>
<dbReference type="GO" id="GO:0035438">
    <property type="term" value="F:cyclic-di-GMP binding"/>
    <property type="evidence" value="ECO:0007669"/>
    <property type="project" value="InterPro"/>
</dbReference>
<dbReference type="Proteomes" id="UP000523161">
    <property type="component" value="Unassembled WGS sequence"/>
</dbReference>
<dbReference type="Pfam" id="PF07238">
    <property type="entry name" value="PilZ"/>
    <property type="match status" value="1"/>
</dbReference>
<dbReference type="EMBL" id="JABSOD010000004">
    <property type="protein sequence ID" value="NRQ41927.1"/>
    <property type="molecule type" value="Genomic_DNA"/>
</dbReference>
<accession>A0A7Y5EHP1</accession>
<proteinExistence type="predicted"/>
<comment type="caution">
    <text evidence="2">The sequence shown here is derived from an EMBL/GenBank/DDBJ whole genome shotgun (WGS) entry which is preliminary data.</text>
</comment>
<organism evidence="2 3">
    <name type="scientific">Rheinheimera lutimaris</name>
    <dbReference type="NCBI Taxonomy" id="2740584"/>
    <lineage>
        <taxon>Bacteria</taxon>
        <taxon>Pseudomonadati</taxon>
        <taxon>Pseudomonadota</taxon>
        <taxon>Gammaproteobacteria</taxon>
        <taxon>Chromatiales</taxon>
        <taxon>Chromatiaceae</taxon>
        <taxon>Rheinheimera</taxon>
    </lineage>
</organism>
<feature type="domain" description="PilZ" evidence="1">
    <location>
        <begin position="82"/>
        <end position="177"/>
    </location>
</feature>
<evidence type="ECO:0000259" key="1">
    <source>
        <dbReference type="Pfam" id="PF07238"/>
    </source>
</evidence>
<dbReference type="RefSeq" id="WP_173500175.1">
    <property type="nucleotide sequence ID" value="NZ_JABSOD010000004.1"/>
</dbReference>